<comment type="caution">
    <text evidence="2">The sequence shown here is derived from an EMBL/GenBank/DDBJ whole genome shotgun (WGS) entry which is preliminary data.</text>
</comment>
<dbReference type="RefSeq" id="WP_313273884.1">
    <property type="nucleotide sequence ID" value="NZ_JASXSX010000002.1"/>
</dbReference>
<protein>
    <submittedName>
        <fullName evidence="2">Zinc-dependent metalloprotease</fullName>
    </submittedName>
</protein>
<dbReference type="Pfam" id="PF10103">
    <property type="entry name" value="Zincin_2"/>
    <property type="match status" value="1"/>
</dbReference>
<dbReference type="Gene3D" id="1.20.150.30">
    <property type="entry name" value="Zincin-like metallopeptidase, N-terminal domain"/>
    <property type="match status" value="1"/>
</dbReference>
<dbReference type="Proteomes" id="UP001247542">
    <property type="component" value="Unassembled WGS sequence"/>
</dbReference>
<keyword evidence="2" id="KW-0378">Hydrolase</keyword>
<sequence length="484" mass="53548">MSENKQPEWEQMLRELLGDAAADELLASMRAQGIDPTQMSGAVIPTDPAQMQQMMSQFKYFMSTDSGPVNWKMAHEIARQKAWGEGDPQINSAQGEQVRQSLQIADLWLDAVTTVEPTKSERHAWRRSDWLDESLETLKQMVEPVASNLANALTQTLHDQMDQMSNAGMADLPEGLASLMGQAGPMIEKMSAAVFGSQVGKALGELSHAALGATDVGVPGRSGCTALVVPNVDAFADEFDIPTDEVRQFLALREDAHARLFASVPWLRVEILGAVRKYASEITIDEEAMRDAAMSVNPTNPDELEIAMSTNLFAGQRSDKQNEALLHLETLLALVEGWVETVTHEAARPYLPHVDQLREIMRRRRIDGSPAEQILGELIGLQMRPRQARNAAILWQHVAEKEGKEARDALWQHPDMAPTAKDLEEPTAFLDRREQRNAEDQEIDDALNQLLEGTLGWAEGLQPGQDSEGDAKQDPHPPSDSDDE</sequence>
<dbReference type="EMBL" id="JASXSX010000002">
    <property type="protein sequence ID" value="MDT3767809.1"/>
    <property type="molecule type" value="Genomic_DNA"/>
</dbReference>
<feature type="compositionally biased region" description="Basic and acidic residues" evidence="1">
    <location>
        <begin position="469"/>
        <end position="484"/>
    </location>
</feature>
<dbReference type="GO" id="GO:0008237">
    <property type="term" value="F:metallopeptidase activity"/>
    <property type="evidence" value="ECO:0007669"/>
    <property type="project" value="UniProtKB-KW"/>
</dbReference>
<dbReference type="PANTHER" id="PTHR39420">
    <property type="match status" value="1"/>
</dbReference>
<evidence type="ECO:0000313" key="2">
    <source>
        <dbReference type="EMBL" id="MDT3767809.1"/>
    </source>
</evidence>
<keyword evidence="3" id="KW-1185">Reference proteome</keyword>
<feature type="region of interest" description="Disordered" evidence="1">
    <location>
        <begin position="436"/>
        <end position="484"/>
    </location>
</feature>
<reference evidence="2 3" key="1">
    <citation type="submission" date="2023-06" db="EMBL/GenBank/DDBJ databases">
        <title>Draft genome sequence of Gleimia hominis type strain CCUG 57540T.</title>
        <authorList>
            <person name="Salva-Serra F."/>
            <person name="Cardew S."/>
            <person name="Jensie Markopoulos S."/>
            <person name="Ohlen M."/>
            <person name="Inganas E."/>
            <person name="Svensson-Stadler L."/>
            <person name="Moore E.R.B."/>
        </authorList>
    </citation>
    <scope>NUCLEOTIDE SEQUENCE [LARGE SCALE GENOMIC DNA]</scope>
    <source>
        <strain evidence="2 3">CCUG 57540</strain>
    </source>
</reference>
<organism evidence="2 3">
    <name type="scientific">Gleimia hominis</name>
    <dbReference type="NCBI Taxonomy" id="595468"/>
    <lineage>
        <taxon>Bacteria</taxon>
        <taxon>Bacillati</taxon>
        <taxon>Actinomycetota</taxon>
        <taxon>Actinomycetes</taxon>
        <taxon>Actinomycetales</taxon>
        <taxon>Actinomycetaceae</taxon>
        <taxon>Gleimia</taxon>
    </lineage>
</organism>
<accession>A0ABU3IBQ3</accession>
<gene>
    <name evidence="2" type="ORF">QS713_07020</name>
</gene>
<dbReference type="InterPro" id="IPR042271">
    <property type="entry name" value="Zinicin_2_N"/>
</dbReference>
<keyword evidence="2" id="KW-0645">Protease</keyword>
<keyword evidence="2" id="KW-0482">Metalloprotease</keyword>
<evidence type="ECO:0000256" key="1">
    <source>
        <dbReference type="SAM" id="MobiDB-lite"/>
    </source>
</evidence>
<dbReference type="NCBIfam" id="TIGR03624">
    <property type="entry name" value="putative hydrolase"/>
    <property type="match status" value="1"/>
</dbReference>
<name>A0ABU3IBQ3_9ACTO</name>
<proteinExistence type="predicted"/>
<dbReference type="SUPFAM" id="SSF55486">
    <property type="entry name" value="Metalloproteases ('zincins'), catalytic domain"/>
    <property type="match status" value="1"/>
</dbReference>
<dbReference type="PANTHER" id="PTHR39420:SF2">
    <property type="entry name" value="HYDROLASE"/>
    <property type="match status" value="1"/>
</dbReference>
<dbReference type="InterPro" id="IPR018766">
    <property type="entry name" value="Zinicin_2"/>
</dbReference>
<evidence type="ECO:0000313" key="3">
    <source>
        <dbReference type="Proteomes" id="UP001247542"/>
    </source>
</evidence>